<dbReference type="GO" id="GO:0004842">
    <property type="term" value="F:ubiquitin-protein transferase activity"/>
    <property type="evidence" value="ECO:0007669"/>
    <property type="project" value="TreeGrafter"/>
</dbReference>
<evidence type="ECO:0000256" key="3">
    <source>
        <dbReference type="PROSITE-ProRule" id="PRU00023"/>
    </source>
</evidence>
<organism evidence="4 5">
    <name type="scientific">Xylaria arbuscula</name>
    <dbReference type="NCBI Taxonomy" id="114810"/>
    <lineage>
        <taxon>Eukaryota</taxon>
        <taxon>Fungi</taxon>
        <taxon>Dikarya</taxon>
        <taxon>Ascomycota</taxon>
        <taxon>Pezizomycotina</taxon>
        <taxon>Sordariomycetes</taxon>
        <taxon>Xylariomycetidae</taxon>
        <taxon>Xylariales</taxon>
        <taxon>Xylariaceae</taxon>
        <taxon>Xylaria</taxon>
    </lineage>
</organism>
<evidence type="ECO:0000256" key="2">
    <source>
        <dbReference type="ARBA" id="ARBA00023043"/>
    </source>
</evidence>
<evidence type="ECO:0000256" key="1">
    <source>
        <dbReference type="ARBA" id="ARBA00022737"/>
    </source>
</evidence>
<feature type="repeat" description="ANK" evidence="3">
    <location>
        <begin position="142"/>
        <end position="163"/>
    </location>
</feature>
<gene>
    <name evidence="4" type="ORF">NPX13_g11134</name>
</gene>
<dbReference type="InterPro" id="IPR036770">
    <property type="entry name" value="Ankyrin_rpt-contain_sf"/>
</dbReference>
<dbReference type="SUPFAM" id="SSF48403">
    <property type="entry name" value="Ankyrin repeat"/>
    <property type="match status" value="1"/>
</dbReference>
<keyword evidence="2 3" id="KW-0040">ANK repeat</keyword>
<keyword evidence="5" id="KW-1185">Reference proteome</keyword>
<evidence type="ECO:0000313" key="4">
    <source>
        <dbReference type="EMBL" id="KAJ3552358.1"/>
    </source>
</evidence>
<dbReference type="PRINTS" id="PR01415">
    <property type="entry name" value="ANKYRIN"/>
</dbReference>
<dbReference type="PROSITE" id="PS50088">
    <property type="entry name" value="ANK_REPEAT"/>
    <property type="match status" value="4"/>
</dbReference>
<dbReference type="PROSITE" id="PS50297">
    <property type="entry name" value="ANK_REP_REGION"/>
    <property type="match status" value="3"/>
</dbReference>
<proteinExistence type="predicted"/>
<name>A0A9W8TH81_9PEZI</name>
<dbReference type="SMART" id="SM00248">
    <property type="entry name" value="ANK"/>
    <property type="match status" value="5"/>
</dbReference>
<dbReference type="AlphaFoldDB" id="A0A9W8TH81"/>
<dbReference type="EMBL" id="JANPWZ010003502">
    <property type="protein sequence ID" value="KAJ3552358.1"/>
    <property type="molecule type" value="Genomic_DNA"/>
</dbReference>
<reference evidence="4" key="1">
    <citation type="submission" date="2022-07" db="EMBL/GenBank/DDBJ databases">
        <title>Genome Sequence of Xylaria arbuscula.</title>
        <authorList>
            <person name="Buettner E."/>
        </authorList>
    </citation>
    <scope>NUCLEOTIDE SEQUENCE</scope>
    <source>
        <strain evidence="4">VT107</strain>
    </source>
</reference>
<dbReference type="PANTHER" id="PTHR24171">
    <property type="entry name" value="ANKYRIN REPEAT DOMAIN-CONTAINING PROTEIN 39-RELATED"/>
    <property type="match status" value="1"/>
</dbReference>
<dbReference type="GO" id="GO:0085020">
    <property type="term" value="P:protein K6-linked ubiquitination"/>
    <property type="evidence" value="ECO:0007669"/>
    <property type="project" value="TreeGrafter"/>
</dbReference>
<dbReference type="Pfam" id="PF12796">
    <property type="entry name" value="Ank_2"/>
    <property type="match status" value="2"/>
</dbReference>
<feature type="repeat" description="ANK" evidence="3">
    <location>
        <begin position="42"/>
        <end position="74"/>
    </location>
</feature>
<dbReference type="InterPro" id="IPR002110">
    <property type="entry name" value="Ankyrin_rpt"/>
</dbReference>
<comment type="caution">
    <text evidence="4">The sequence shown here is derived from an EMBL/GenBank/DDBJ whole genome shotgun (WGS) entry which is preliminary data.</text>
</comment>
<dbReference type="PANTHER" id="PTHR24171:SF9">
    <property type="entry name" value="ANKYRIN REPEAT DOMAIN-CONTAINING PROTEIN 39"/>
    <property type="match status" value="1"/>
</dbReference>
<feature type="repeat" description="ANK" evidence="3">
    <location>
        <begin position="75"/>
        <end position="107"/>
    </location>
</feature>
<evidence type="ECO:0000313" key="5">
    <source>
        <dbReference type="Proteomes" id="UP001148614"/>
    </source>
</evidence>
<accession>A0A9W8TH81</accession>
<sequence length="419" mass="45955">MNVNCVDLSNRTAILAASSKSWVSGVIQLLKKGANVNIASNEGRTPIYVGASEGCVEVVKLLLEKGADLTVADKDGWAPLNSASDSGHIEVVKVLLEKGADLTVANKNGLTPLIRALGNGHDKIVSLLLAQHNVDLQSSDANGRTALSWAAAKGHKSVIELLIADKRFDGNSQDYTGLALLMWASQKSQDSVYNGTLDSPTDPFRFLRSLRETSVKEPVAFTVSVSIPLSGPIQMANVVEHVLRSRYLQGQEERIGGVDDAQSLRVAQTNYEYLIDNLNRLTDEKTKRAIRTRQEALYKLEKELAPCLLMARRPADTFRGKPIGEGSREITVEHINCPMGDGLAQGAFRRITAEVQSYVQHLLQEKKQKWNQDGRRGLEPTQRSIEASLFGSGEDNNIAVRMNHKSKKAWIRLIRAGVP</sequence>
<feature type="repeat" description="ANK" evidence="3">
    <location>
        <begin position="108"/>
        <end position="141"/>
    </location>
</feature>
<dbReference type="Gene3D" id="1.25.40.20">
    <property type="entry name" value="Ankyrin repeat-containing domain"/>
    <property type="match status" value="1"/>
</dbReference>
<dbReference type="Proteomes" id="UP001148614">
    <property type="component" value="Unassembled WGS sequence"/>
</dbReference>
<protein>
    <submittedName>
        <fullName evidence="4">Uncharacterized protein</fullName>
    </submittedName>
</protein>
<keyword evidence="1" id="KW-0677">Repeat</keyword>